<keyword evidence="8" id="KW-0968">Cytoplasmic vesicle</keyword>
<dbReference type="GO" id="GO:0005905">
    <property type="term" value="C:clathrin-coated pit"/>
    <property type="evidence" value="ECO:0007669"/>
    <property type="project" value="UniProtKB-SubCell"/>
</dbReference>
<keyword evidence="12" id="KW-1185">Reference proteome</keyword>
<dbReference type="GO" id="GO:0005546">
    <property type="term" value="F:phosphatidylinositol-4,5-bisphosphate binding"/>
    <property type="evidence" value="ECO:0007669"/>
    <property type="project" value="TreeGrafter"/>
</dbReference>
<accession>A0AAV8SSH6</accession>
<keyword evidence="6" id="KW-0472">Membrane</keyword>
<dbReference type="Pfam" id="PF07651">
    <property type="entry name" value="ANTH"/>
    <property type="match status" value="1"/>
</dbReference>
<evidence type="ECO:0000256" key="3">
    <source>
        <dbReference type="ARBA" id="ARBA00004600"/>
    </source>
</evidence>
<sequence>MAPSKIKKAIGAVKDKTSIGLAKVNTSESLSDLEVAIVKATRHEEYPADERHIREILSLTSYSRTYVGACVSLISRRLNKTKNWIVALKTLMLVQRLLADGDQAYEEEIFFATRRGTRLLNLSDFRDTSRSDSWDYSAFVRTYALYLDQRLEFRMQGRRGKRSGFGFEEDHPDVDGDHNSHENSKSASVHQTKTQLLFSRIQHMLQMLDRFLSCRPTGAAKYNRVVIVALYPIVKESFRLNYQVTEILGILIDRFMGLEITESIKVYEICCRASKQFDELDDFHGWCKTVGIARSSDYPEIEKITKKKLQVMDDFIREKSALLQSDDNVVSVEAESQTVEMEEAELIEEDMDSIKALPPPEEIIEAPLEEKREEPEEEEREETETSKEADLLNLGQHISTDDQANRFALALFDGVAPVGPTGPPAWDAFKDGDWETALVQSASHLSNQKADLPGGFDMLMLDGMYQQGTMIQSMSSTASGSASSVALGSVGRPAMLALLPPTPEDGSDAAAGNIDPFAASVAVAPPPYVQISDMEKKQKLLMEEQLMWQQYARDGMQGHVGLAKVQQIPFTMGGYRQT</sequence>
<feature type="domain" description="ENTH" evidence="10">
    <location>
        <begin position="25"/>
        <end position="161"/>
    </location>
</feature>
<dbReference type="GO" id="GO:0005545">
    <property type="term" value="F:1-phosphatidylinositol binding"/>
    <property type="evidence" value="ECO:0007669"/>
    <property type="project" value="InterPro"/>
</dbReference>
<evidence type="ECO:0000256" key="9">
    <source>
        <dbReference type="SAM" id="MobiDB-lite"/>
    </source>
</evidence>
<proteinExistence type="predicted"/>
<dbReference type="GO" id="GO:0030136">
    <property type="term" value="C:clathrin-coated vesicle"/>
    <property type="evidence" value="ECO:0007669"/>
    <property type="project" value="UniProtKB-SubCell"/>
</dbReference>
<dbReference type="InterPro" id="IPR045192">
    <property type="entry name" value="AP180-like"/>
</dbReference>
<comment type="caution">
    <text evidence="11">The sequence shown here is derived from an EMBL/GenBank/DDBJ whole genome shotgun (WGS) entry which is preliminary data.</text>
</comment>
<dbReference type="GO" id="GO:0006900">
    <property type="term" value="P:vesicle budding from membrane"/>
    <property type="evidence" value="ECO:0007669"/>
    <property type="project" value="TreeGrafter"/>
</dbReference>
<evidence type="ECO:0000256" key="6">
    <source>
        <dbReference type="ARBA" id="ARBA00023136"/>
    </source>
</evidence>
<evidence type="ECO:0000256" key="8">
    <source>
        <dbReference type="ARBA" id="ARBA00023329"/>
    </source>
</evidence>
<dbReference type="SMART" id="SM00273">
    <property type="entry name" value="ENTH"/>
    <property type="match status" value="1"/>
</dbReference>
<dbReference type="GO" id="GO:0005794">
    <property type="term" value="C:Golgi apparatus"/>
    <property type="evidence" value="ECO:0007669"/>
    <property type="project" value="UniProtKB-SubCell"/>
</dbReference>
<dbReference type="EMBL" id="JAIWQS010000009">
    <property type="protein sequence ID" value="KAJ8754951.1"/>
    <property type="molecule type" value="Genomic_DNA"/>
</dbReference>
<organism evidence="11 12">
    <name type="scientific">Erythroxylum novogranatense</name>
    <dbReference type="NCBI Taxonomy" id="1862640"/>
    <lineage>
        <taxon>Eukaryota</taxon>
        <taxon>Viridiplantae</taxon>
        <taxon>Streptophyta</taxon>
        <taxon>Embryophyta</taxon>
        <taxon>Tracheophyta</taxon>
        <taxon>Spermatophyta</taxon>
        <taxon>Magnoliopsida</taxon>
        <taxon>eudicotyledons</taxon>
        <taxon>Gunneridae</taxon>
        <taxon>Pentapetalae</taxon>
        <taxon>rosids</taxon>
        <taxon>fabids</taxon>
        <taxon>Malpighiales</taxon>
        <taxon>Erythroxylaceae</taxon>
        <taxon>Erythroxylum</taxon>
    </lineage>
</organism>
<evidence type="ECO:0000256" key="5">
    <source>
        <dbReference type="ARBA" id="ARBA00023034"/>
    </source>
</evidence>
<feature type="compositionally biased region" description="Basic and acidic residues" evidence="9">
    <location>
        <begin position="173"/>
        <end position="184"/>
    </location>
</feature>
<dbReference type="FunFam" id="1.25.40.90:FF:000019">
    <property type="entry name" value="Clathrin coat assembly protein"/>
    <property type="match status" value="1"/>
</dbReference>
<keyword evidence="5" id="KW-0333">Golgi apparatus</keyword>
<evidence type="ECO:0000313" key="12">
    <source>
        <dbReference type="Proteomes" id="UP001159364"/>
    </source>
</evidence>
<dbReference type="Gene3D" id="1.20.58.150">
    <property type="entry name" value="ANTH domain"/>
    <property type="match status" value="1"/>
</dbReference>
<dbReference type="InterPro" id="IPR048050">
    <property type="entry name" value="ANTH_N_plant"/>
</dbReference>
<dbReference type="InterPro" id="IPR014712">
    <property type="entry name" value="ANTH_dom_sf"/>
</dbReference>
<dbReference type="GO" id="GO:0000149">
    <property type="term" value="F:SNARE binding"/>
    <property type="evidence" value="ECO:0007669"/>
    <property type="project" value="TreeGrafter"/>
</dbReference>
<name>A0AAV8SSH6_9ROSI</name>
<dbReference type="SUPFAM" id="SSF89009">
    <property type="entry name" value="GAT-like domain"/>
    <property type="match status" value="1"/>
</dbReference>
<dbReference type="InterPro" id="IPR011417">
    <property type="entry name" value="ANTH_dom"/>
</dbReference>
<dbReference type="FunFam" id="1.20.58.150:FF:000005">
    <property type="entry name" value="putative clathrin assembly protein At2g25430"/>
    <property type="match status" value="1"/>
</dbReference>
<dbReference type="AlphaFoldDB" id="A0AAV8SSH6"/>
<dbReference type="GO" id="GO:0048268">
    <property type="term" value="P:clathrin coat assembly"/>
    <property type="evidence" value="ECO:0007669"/>
    <property type="project" value="InterPro"/>
</dbReference>
<evidence type="ECO:0000256" key="4">
    <source>
        <dbReference type="ARBA" id="ARBA00022583"/>
    </source>
</evidence>
<evidence type="ECO:0000256" key="1">
    <source>
        <dbReference type="ARBA" id="ARBA00004132"/>
    </source>
</evidence>
<evidence type="ECO:0000256" key="7">
    <source>
        <dbReference type="ARBA" id="ARBA00023176"/>
    </source>
</evidence>
<dbReference type="Gene3D" id="1.25.40.90">
    <property type="match status" value="1"/>
</dbReference>
<evidence type="ECO:0000313" key="11">
    <source>
        <dbReference type="EMBL" id="KAJ8754951.1"/>
    </source>
</evidence>
<feature type="region of interest" description="Disordered" evidence="9">
    <location>
        <begin position="166"/>
        <end position="190"/>
    </location>
</feature>
<keyword evidence="7" id="KW-0168">Coated pit</keyword>
<protein>
    <recommendedName>
        <fullName evidence="10">ENTH domain-containing protein</fullName>
    </recommendedName>
</protein>
<dbReference type="PANTHER" id="PTHR22951">
    <property type="entry name" value="CLATHRIN ASSEMBLY PROTEIN"/>
    <property type="match status" value="1"/>
</dbReference>
<keyword evidence="4" id="KW-0254">Endocytosis</keyword>
<dbReference type="Proteomes" id="UP001159364">
    <property type="component" value="Linkage Group LG09"/>
</dbReference>
<feature type="region of interest" description="Disordered" evidence="9">
    <location>
        <begin position="365"/>
        <end position="387"/>
    </location>
</feature>
<dbReference type="SUPFAM" id="SSF48464">
    <property type="entry name" value="ENTH/VHS domain"/>
    <property type="match status" value="1"/>
</dbReference>
<gene>
    <name evidence="11" type="ORF">K2173_015463</name>
</gene>
<evidence type="ECO:0000256" key="2">
    <source>
        <dbReference type="ARBA" id="ARBA00004555"/>
    </source>
</evidence>
<dbReference type="GO" id="GO:0032050">
    <property type="term" value="F:clathrin heavy chain binding"/>
    <property type="evidence" value="ECO:0007669"/>
    <property type="project" value="TreeGrafter"/>
</dbReference>
<dbReference type="InterPro" id="IPR013809">
    <property type="entry name" value="ENTH"/>
</dbReference>
<reference evidence="11 12" key="1">
    <citation type="submission" date="2021-09" db="EMBL/GenBank/DDBJ databases">
        <title>Genomic insights and catalytic innovation underlie evolution of tropane alkaloids biosynthesis.</title>
        <authorList>
            <person name="Wang Y.-J."/>
            <person name="Tian T."/>
            <person name="Huang J.-P."/>
            <person name="Huang S.-X."/>
        </authorList>
    </citation>
    <scope>NUCLEOTIDE SEQUENCE [LARGE SCALE GENOMIC DNA]</scope>
    <source>
        <strain evidence="11">KIB-2018</strain>
        <tissue evidence="11">Leaf</tissue>
    </source>
</reference>
<dbReference type="InterPro" id="IPR008942">
    <property type="entry name" value="ENTH_VHS"/>
</dbReference>
<evidence type="ECO:0000259" key="10">
    <source>
        <dbReference type="PROSITE" id="PS50942"/>
    </source>
</evidence>
<dbReference type="GO" id="GO:0072583">
    <property type="term" value="P:clathrin-dependent endocytosis"/>
    <property type="evidence" value="ECO:0007669"/>
    <property type="project" value="InterPro"/>
</dbReference>
<dbReference type="CDD" id="cd16987">
    <property type="entry name" value="ANTH_N_AP180_plant"/>
    <property type="match status" value="1"/>
</dbReference>
<dbReference type="PROSITE" id="PS50942">
    <property type="entry name" value="ENTH"/>
    <property type="match status" value="1"/>
</dbReference>
<comment type="subcellular location">
    <subcellularLocation>
        <location evidence="1">Cytoplasmic vesicle</location>
        <location evidence="1">Clathrin-coated vesicle</location>
    </subcellularLocation>
    <subcellularLocation>
        <location evidence="2">Golgi apparatus</location>
    </subcellularLocation>
    <subcellularLocation>
        <location evidence="3">Membrane</location>
        <location evidence="3">Clathrin-coated pit</location>
    </subcellularLocation>
</comment>
<dbReference type="PANTHER" id="PTHR22951:SF12">
    <property type="entry name" value="OS05G0426100 PROTEIN"/>
    <property type="match status" value="1"/>
</dbReference>